<dbReference type="NCBIfam" id="NF008603">
    <property type="entry name" value="PRK11572.1"/>
    <property type="match status" value="1"/>
</dbReference>
<organism evidence="3 4">
    <name type="scientific">Arsenophonus nasoniae</name>
    <name type="common">son-killer infecting Nasonia vitripennis</name>
    <dbReference type="NCBI Taxonomy" id="638"/>
    <lineage>
        <taxon>Bacteria</taxon>
        <taxon>Pseudomonadati</taxon>
        <taxon>Pseudomonadota</taxon>
        <taxon>Gammaproteobacteria</taxon>
        <taxon>Enterobacterales</taxon>
        <taxon>Morganellaceae</taxon>
        <taxon>Arsenophonus</taxon>
    </lineage>
</organism>
<reference evidence="3" key="1">
    <citation type="submission" date="2023-04" db="EMBL/GenBank/DDBJ databases">
        <title>Genome dynamics across the evolutionary transition to endosymbiosis.</title>
        <authorList>
            <person name="Siozios S."/>
            <person name="Nadal-Jimenez P."/>
            <person name="Azagi T."/>
            <person name="Sprong H."/>
            <person name="Frost C.L."/>
            <person name="Parratt S.R."/>
            <person name="Taylor G."/>
            <person name="Brettell L."/>
            <person name="Lew K.C."/>
            <person name="Croft L."/>
            <person name="King K.C."/>
            <person name="Brockhurst M.A."/>
            <person name="Hypsa V."/>
            <person name="Novakova E."/>
            <person name="Darby A.C."/>
            <person name="Hurst G.D.D."/>
        </authorList>
    </citation>
    <scope>NUCLEOTIDE SEQUENCE</scope>
    <source>
        <strain evidence="3">APv</strain>
    </source>
</reference>
<evidence type="ECO:0000256" key="1">
    <source>
        <dbReference type="ARBA" id="ARBA00007768"/>
    </source>
</evidence>
<dbReference type="Proteomes" id="UP001177595">
    <property type="component" value="Chromosome"/>
</dbReference>
<evidence type="ECO:0000313" key="3">
    <source>
        <dbReference type="EMBL" id="WGM02901.1"/>
    </source>
</evidence>
<dbReference type="GO" id="GO:0005507">
    <property type="term" value="F:copper ion binding"/>
    <property type="evidence" value="ECO:0007669"/>
    <property type="project" value="TreeGrafter"/>
</dbReference>
<dbReference type="Pfam" id="PF03932">
    <property type="entry name" value="CutC"/>
    <property type="match status" value="1"/>
</dbReference>
<gene>
    <name evidence="2 3" type="primary">cutC</name>
    <name evidence="3" type="ORF">QE210_07500</name>
</gene>
<dbReference type="SUPFAM" id="SSF110395">
    <property type="entry name" value="CutC-like"/>
    <property type="match status" value="1"/>
</dbReference>
<evidence type="ECO:0000313" key="4">
    <source>
        <dbReference type="Proteomes" id="UP001177595"/>
    </source>
</evidence>
<dbReference type="Gene3D" id="3.20.20.380">
    <property type="entry name" value="Copper homeostasis (CutC) domain"/>
    <property type="match status" value="1"/>
</dbReference>
<comment type="caution">
    <text evidence="2">Once thought to be involved in copper homeostasis, experiments in E.coli have shown this is not the case.</text>
</comment>
<protein>
    <recommendedName>
        <fullName evidence="2">PF03932 family protein CutC</fullName>
    </recommendedName>
</protein>
<comment type="subcellular location">
    <subcellularLocation>
        <location evidence="2">Cytoplasm</location>
    </subcellularLocation>
</comment>
<evidence type="ECO:0000256" key="2">
    <source>
        <dbReference type="HAMAP-Rule" id="MF_00795"/>
    </source>
</evidence>
<dbReference type="GO" id="GO:0005737">
    <property type="term" value="C:cytoplasm"/>
    <property type="evidence" value="ECO:0007669"/>
    <property type="project" value="UniProtKB-SubCell"/>
</dbReference>
<dbReference type="EMBL" id="CP123504">
    <property type="protein sequence ID" value="WGM02901.1"/>
    <property type="molecule type" value="Genomic_DNA"/>
</dbReference>
<keyword evidence="2" id="KW-0963">Cytoplasm</keyword>
<dbReference type="HAMAP" id="MF_00795">
    <property type="entry name" value="CutC"/>
    <property type="match status" value="1"/>
</dbReference>
<dbReference type="RefSeq" id="WP_280626040.1">
    <property type="nucleotide sequence ID" value="NZ_CP123504.1"/>
</dbReference>
<dbReference type="InterPro" id="IPR005627">
    <property type="entry name" value="CutC-like"/>
</dbReference>
<accession>A0AA95KB39</accession>
<dbReference type="FunFam" id="3.20.20.380:FF:000001">
    <property type="entry name" value="Copper homeostasis protein CutC"/>
    <property type="match status" value="1"/>
</dbReference>
<dbReference type="PANTHER" id="PTHR12598">
    <property type="entry name" value="COPPER HOMEOSTASIS PROTEIN CUTC"/>
    <property type="match status" value="1"/>
</dbReference>
<comment type="similarity">
    <text evidence="1 2">Belongs to the CutC family.</text>
</comment>
<dbReference type="AlphaFoldDB" id="A0AA95KB39"/>
<proteinExistence type="inferred from homology"/>
<dbReference type="InterPro" id="IPR036822">
    <property type="entry name" value="CutC-like_dom_sf"/>
</dbReference>
<sequence>MITLEICCYGAEYALIAQEFGADRIELCSSPAEGGLTPSYGCLKQTIDTVNIPVHPIVRPRGGDFCYNDSEFEAIKHDISLIRQLGFPGVVYGILNREGHIDIPRMRILKALSGDMAVTFHRAFDMCISPKQAYEQLTELGVARILTSGQQQNAELGLPLLKELNVLAGKTPNGPIIMAGAGVKLSNLQKFIDAGLPEVHTSAGKVMPSSMNYRKAGVTMSANMEMDEFTHYCVDRDVVEAMKNLLTITNYDQ</sequence>
<dbReference type="PANTHER" id="PTHR12598:SF0">
    <property type="entry name" value="COPPER HOMEOSTASIS PROTEIN CUTC HOMOLOG"/>
    <property type="match status" value="1"/>
</dbReference>
<name>A0AA95KB39_9GAMM</name>